<evidence type="ECO:0000259" key="1">
    <source>
        <dbReference type="PROSITE" id="PS51192"/>
    </source>
</evidence>
<dbReference type="InterPro" id="IPR027417">
    <property type="entry name" value="P-loop_NTPase"/>
</dbReference>
<dbReference type="AlphaFoldDB" id="D9QVC6"/>
<dbReference type="EMBL" id="CP002105">
    <property type="protein sequence ID" value="ADL12185.1"/>
    <property type="molecule type" value="Genomic_DNA"/>
</dbReference>
<dbReference type="Pfam" id="PF04851">
    <property type="entry name" value="ResIII"/>
    <property type="match status" value="1"/>
</dbReference>
<dbReference type="SUPFAM" id="SSF56024">
    <property type="entry name" value="Phospholipase D/nuclease"/>
    <property type="match status" value="1"/>
</dbReference>
<dbReference type="InterPro" id="IPR025202">
    <property type="entry name" value="PLD-like_dom"/>
</dbReference>
<dbReference type="InterPro" id="IPR014001">
    <property type="entry name" value="Helicase_ATP-bd"/>
</dbReference>
<dbReference type="GO" id="GO:0005829">
    <property type="term" value="C:cytosol"/>
    <property type="evidence" value="ECO:0007669"/>
    <property type="project" value="TreeGrafter"/>
</dbReference>
<evidence type="ECO:0000313" key="3">
    <source>
        <dbReference type="EMBL" id="ADL12185.1"/>
    </source>
</evidence>
<dbReference type="PANTHER" id="PTHR47396">
    <property type="entry name" value="TYPE I RESTRICTION ENZYME ECOKI R PROTEIN"/>
    <property type="match status" value="1"/>
</dbReference>
<dbReference type="KEGG" id="aar:Acear_0644"/>
<dbReference type="SMART" id="SM00490">
    <property type="entry name" value="HELICc"/>
    <property type="match status" value="1"/>
</dbReference>
<dbReference type="PANTHER" id="PTHR47396:SF1">
    <property type="entry name" value="ATP-DEPENDENT HELICASE IRC3-RELATED"/>
    <property type="match status" value="1"/>
</dbReference>
<evidence type="ECO:0000313" key="4">
    <source>
        <dbReference type="Proteomes" id="UP000001661"/>
    </source>
</evidence>
<dbReference type="Pfam" id="PF13091">
    <property type="entry name" value="PLDc_2"/>
    <property type="match status" value="1"/>
</dbReference>
<protein>
    <submittedName>
        <fullName evidence="3">Type III restriction protein res subunit</fullName>
    </submittedName>
</protein>
<dbReference type="InterPro" id="IPR001650">
    <property type="entry name" value="Helicase_C-like"/>
</dbReference>
<dbReference type="Pfam" id="PF00271">
    <property type="entry name" value="Helicase_C"/>
    <property type="match status" value="1"/>
</dbReference>
<dbReference type="SMART" id="SM00487">
    <property type="entry name" value="DEXDc"/>
    <property type="match status" value="1"/>
</dbReference>
<dbReference type="CDD" id="cd18032">
    <property type="entry name" value="DEXHc_RE_I_III_res"/>
    <property type="match status" value="1"/>
</dbReference>
<dbReference type="GO" id="GO:0003677">
    <property type="term" value="F:DNA binding"/>
    <property type="evidence" value="ECO:0007669"/>
    <property type="project" value="InterPro"/>
</dbReference>
<dbReference type="SUPFAM" id="SSF52540">
    <property type="entry name" value="P-loop containing nucleoside triphosphate hydrolases"/>
    <property type="match status" value="1"/>
</dbReference>
<dbReference type="OrthoDB" id="9802848at2"/>
<reference evidence="3 4" key="1">
    <citation type="journal article" date="2010" name="Stand. Genomic Sci.">
        <title>Complete genome sequence of Acetohalobium arabaticum type strain (Z-7288).</title>
        <authorList>
            <person name="Sikorski J."/>
            <person name="Lapidus A."/>
            <person name="Chertkov O."/>
            <person name="Lucas S."/>
            <person name="Copeland A."/>
            <person name="Glavina Del Rio T."/>
            <person name="Nolan M."/>
            <person name="Tice H."/>
            <person name="Cheng J.F."/>
            <person name="Han C."/>
            <person name="Brambilla E."/>
            <person name="Pitluck S."/>
            <person name="Liolios K."/>
            <person name="Ivanova N."/>
            <person name="Mavromatis K."/>
            <person name="Mikhailova N."/>
            <person name="Pati A."/>
            <person name="Bruce D."/>
            <person name="Detter C."/>
            <person name="Tapia R."/>
            <person name="Goodwin L."/>
            <person name="Chen A."/>
            <person name="Palaniappan K."/>
            <person name="Land M."/>
            <person name="Hauser L."/>
            <person name="Chang Y.J."/>
            <person name="Jeffries C.D."/>
            <person name="Rohde M."/>
            <person name="Goker M."/>
            <person name="Spring S."/>
            <person name="Woyke T."/>
            <person name="Bristow J."/>
            <person name="Eisen J.A."/>
            <person name="Markowitz V."/>
            <person name="Hugenholtz P."/>
            <person name="Kyrpides N.C."/>
            <person name="Klenk H.P."/>
        </authorList>
    </citation>
    <scope>NUCLEOTIDE SEQUENCE [LARGE SCALE GENOMIC DNA]</scope>
    <source>
        <strain evidence="4">ATCC 49924 / DSM 5501 / Z-7288</strain>
    </source>
</reference>
<accession>D9QVC6</accession>
<gene>
    <name evidence="3" type="ordered locus">Acear_0644</name>
</gene>
<keyword evidence="4" id="KW-1185">Reference proteome</keyword>
<dbReference type="Gene3D" id="3.30.870.10">
    <property type="entry name" value="Endonuclease Chain A"/>
    <property type="match status" value="1"/>
</dbReference>
<dbReference type="Proteomes" id="UP000001661">
    <property type="component" value="Chromosome"/>
</dbReference>
<name>D9QVC6_ACEAZ</name>
<dbReference type="PROSITE" id="PS51192">
    <property type="entry name" value="HELICASE_ATP_BIND_1"/>
    <property type="match status" value="1"/>
</dbReference>
<dbReference type="GO" id="GO:0005524">
    <property type="term" value="F:ATP binding"/>
    <property type="evidence" value="ECO:0007669"/>
    <property type="project" value="InterPro"/>
</dbReference>
<evidence type="ECO:0000259" key="2">
    <source>
        <dbReference type="PROSITE" id="PS51194"/>
    </source>
</evidence>
<dbReference type="InterPro" id="IPR050742">
    <property type="entry name" value="Helicase_Restrict-Modif_Enz"/>
</dbReference>
<dbReference type="PROSITE" id="PS51194">
    <property type="entry name" value="HELICASE_CTER"/>
    <property type="match status" value="1"/>
</dbReference>
<dbReference type="CDD" id="cd18799">
    <property type="entry name" value="SF2_C_EcoAI-like"/>
    <property type="match status" value="1"/>
</dbReference>
<dbReference type="eggNOG" id="COG3886">
    <property type="taxonomic scope" value="Bacteria"/>
</dbReference>
<feature type="domain" description="Helicase ATP-binding" evidence="1">
    <location>
        <begin position="203"/>
        <end position="384"/>
    </location>
</feature>
<dbReference type="HOGENOM" id="CLU_005588_2_0_9"/>
<dbReference type="STRING" id="574087.Acear_0644"/>
<dbReference type="GO" id="GO:0016787">
    <property type="term" value="F:hydrolase activity"/>
    <property type="evidence" value="ECO:0007669"/>
    <property type="project" value="InterPro"/>
</dbReference>
<organism evidence="3 4">
    <name type="scientific">Acetohalobium arabaticum (strain ATCC 49924 / DSM 5501 / Z-7288)</name>
    <dbReference type="NCBI Taxonomy" id="574087"/>
    <lineage>
        <taxon>Bacteria</taxon>
        <taxon>Bacillati</taxon>
        <taxon>Bacillota</taxon>
        <taxon>Clostridia</taxon>
        <taxon>Halanaerobiales</taxon>
        <taxon>Halobacteroidaceae</taxon>
        <taxon>Acetohalobium</taxon>
    </lineage>
</organism>
<sequence length="735" mass="86696">MLNAITGRKENLYSLFKKELKQAQEVKIIVAFLKESGVKLIVDDLKKQALKNGAEIKIITGKYLNITEPSALYLLKDKLGDMVDLRFYDKDSISFHPKAYFLKKEEEKVLFIGSSNISASAFTNGVEWNYRMIDEVDEVAYERFEQEFDRIFAEESTVIDEEELRNYASSWSKPQVEIVEEKEEPERPEPRGAQIEALHELKLARKEGVKKGLVVAATGVGKTYLVAFDSIKFDKVLFVAHREEILRQTKKTYESIEPELEVTFFTGEEKDASGDIVLASVQKLRREEYLAEDHFLPDEFDYIVVDEFHHAGADSYLKVLDYFEPEFLLGKKDLEKKLSTHKRADLILRNYRNLAGQRTLGFCASINHARYMAEYFNENNIRAVCVHSSSDQREYFMERKEAVEKLEAGDIDVIFAVDIFNEGVDIPALDTVLFLRPTESYVVFLQQLGRGLREYKEKEYLKVLDFIGNYKRAHYVPFLLAGENPMKKDKQDLKKIDDFDYPNGCQISFDFEVIDLFNEIQKHDSFRDRMEEEYYRLKKYLGRRPLRKDIQEGVDIDTKEYMRRTYHGEKGYLRFLASIDELKEGEEEWLDIIVEKFLYRLERTSMNKSYKIPTLLALLEDGKLQPEVDIEEVGESFMNYYYNYKLHQKDLNNKKHEGWEEWSREEFKKAALENPVHFLTKGRESKFFSYDEINEQFRLSEDLVPYLNEDLAEHFKDILEYRSRRYFSRRFKEEG</sequence>
<dbReference type="RefSeq" id="WP_013277631.1">
    <property type="nucleotide sequence ID" value="NC_014378.1"/>
</dbReference>
<proteinExistence type="predicted"/>
<dbReference type="InterPro" id="IPR006935">
    <property type="entry name" value="Helicase/UvrB_N"/>
</dbReference>
<dbReference type="Gene3D" id="3.40.50.300">
    <property type="entry name" value="P-loop containing nucleotide triphosphate hydrolases"/>
    <property type="match status" value="2"/>
</dbReference>
<dbReference type="eggNOG" id="COG1061">
    <property type="taxonomic scope" value="Bacteria"/>
</dbReference>
<feature type="domain" description="Helicase C-terminal" evidence="2">
    <location>
        <begin position="346"/>
        <end position="494"/>
    </location>
</feature>